<dbReference type="eggNOG" id="ENOG502QWQ5">
    <property type="taxonomic scope" value="Eukaryota"/>
</dbReference>
<dbReference type="OrthoDB" id="1894168at2759"/>
<sequence>MKEGRLKYLLKYLDYEEEEDHWTLEYQISPFSSRKPMKKHLQHMIRPMPPPFLREDKFFQSSFKEAITISKDWKVGDQVDWWTSGCWWQCTIRKLIGKDTIEIALLERPYGEGGIYITLKSYLRPSLKWSKENSWEVLSSDAQYITFEQGRKRSREIYKGEIFGEKSVKQKNSRGVIPKWSNLRELIQKAV</sequence>
<dbReference type="Gramene" id="EFJ35550">
    <property type="protein sequence ID" value="EFJ35550"/>
    <property type="gene ID" value="SELMODRAFT_405024"/>
</dbReference>
<dbReference type="AlphaFoldDB" id="D8QY53"/>
<dbReference type="Proteomes" id="UP000001514">
    <property type="component" value="Unassembled WGS sequence"/>
</dbReference>
<dbReference type="EMBL" id="GL377568">
    <property type="protein sequence ID" value="EFJ35550.1"/>
    <property type="molecule type" value="Genomic_DNA"/>
</dbReference>
<dbReference type="STRING" id="88036.D8QY53"/>
<dbReference type="InParanoid" id="D8QY53"/>
<keyword evidence="3" id="KW-1185">Reference proteome</keyword>
<feature type="domain" description="Agenet" evidence="1">
    <location>
        <begin position="71"/>
        <end position="131"/>
    </location>
</feature>
<dbReference type="PANTHER" id="PTHR36805">
    <property type="entry name" value="AGENET DOMAIN-CONTAINING PROTEIN"/>
    <property type="match status" value="1"/>
</dbReference>
<evidence type="ECO:0000313" key="2">
    <source>
        <dbReference type="EMBL" id="EFJ35550.1"/>
    </source>
</evidence>
<dbReference type="SMART" id="SM00743">
    <property type="entry name" value="Agenet"/>
    <property type="match status" value="1"/>
</dbReference>
<name>D8QY53_SELML</name>
<dbReference type="InterPro" id="IPR014002">
    <property type="entry name" value="Agenet_dom_plant"/>
</dbReference>
<proteinExistence type="predicted"/>
<dbReference type="HOGENOM" id="CLU_1423726_0_0_1"/>
<dbReference type="PANTHER" id="PTHR36805:SF7">
    <property type="entry name" value="AGENET DOMAIN-CONTAINING PROTEIN"/>
    <property type="match status" value="1"/>
</dbReference>
<organism evidence="3">
    <name type="scientific">Selaginella moellendorffii</name>
    <name type="common">Spikemoss</name>
    <dbReference type="NCBI Taxonomy" id="88036"/>
    <lineage>
        <taxon>Eukaryota</taxon>
        <taxon>Viridiplantae</taxon>
        <taxon>Streptophyta</taxon>
        <taxon>Embryophyta</taxon>
        <taxon>Tracheophyta</taxon>
        <taxon>Lycopodiopsida</taxon>
        <taxon>Selaginellales</taxon>
        <taxon>Selaginellaceae</taxon>
        <taxon>Selaginella</taxon>
    </lineage>
</organism>
<evidence type="ECO:0000313" key="3">
    <source>
        <dbReference type="Proteomes" id="UP000001514"/>
    </source>
</evidence>
<evidence type="ECO:0000259" key="1">
    <source>
        <dbReference type="SMART" id="SM00743"/>
    </source>
</evidence>
<reference evidence="2" key="1">
    <citation type="journal article" date="2011" name="Science">
        <title>The Selaginella genome identifies genetic changes associated with the evolution of vascular plants.</title>
        <authorList>
            <person name="Banks J.A."/>
            <person name="Nishiyama T."/>
            <person name="Hasebe M."/>
            <person name="Bowman J.L."/>
            <person name="Gribskov M."/>
            <person name="dePamphilis C."/>
            <person name="Albert V.A."/>
            <person name="Aono N."/>
            <person name="Aoyama T."/>
            <person name="Ambrose B.A."/>
            <person name="Ashton N.W."/>
            <person name="Axtell M.J."/>
            <person name="Barker E."/>
            <person name="Barker M.S."/>
            <person name="Bennetzen J.L."/>
            <person name="Bonawitz N.D."/>
            <person name="Chapple C."/>
            <person name="Cheng C."/>
            <person name="Correa L.G."/>
            <person name="Dacre M."/>
            <person name="DeBarry J."/>
            <person name="Dreyer I."/>
            <person name="Elias M."/>
            <person name="Engstrom E.M."/>
            <person name="Estelle M."/>
            <person name="Feng L."/>
            <person name="Finet C."/>
            <person name="Floyd S.K."/>
            <person name="Frommer W.B."/>
            <person name="Fujita T."/>
            <person name="Gramzow L."/>
            <person name="Gutensohn M."/>
            <person name="Harholt J."/>
            <person name="Hattori M."/>
            <person name="Heyl A."/>
            <person name="Hirai T."/>
            <person name="Hiwatashi Y."/>
            <person name="Ishikawa M."/>
            <person name="Iwata M."/>
            <person name="Karol K.G."/>
            <person name="Koehler B."/>
            <person name="Kolukisaoglu U."/>
            <person name="Kubo M."/>
            <person name="Kurata T."/>
            <person name="Lalonde S."/>
            <person name="Li K."/>
            <person name="Li Y."/>
            <person name="Litt A."/>
            <person name="Lyons E."/>
            <person name="Manning G."/>
            <person name="Maruyama T."/>
            <person name="Michael T.P."/>
            <person name="Mikami K."/>
            <person name="Miyazaki S."/>
            <person name="Morinaga S."/>
            <person name="Murata T."/>
            <person name="Mueller-Roeber B."/>
            <person name="Nelson D.R."/>
            <person name="Obara M."/>
            <person name="Oguri Y."/>
            <person name="Olmstead R.G."/>
            <person name="Onodera N."/>
            <person name="Petersen B.L."/>
            <person name="Pils B."/>
            <person name="Prigge M."/>
            <person name="Rensing S.A."/>
            <person name="Riano-Pachon D.M."/>
            <person name="Roberts A.W."/>
            <person name="Sato Y."/>
            <person name="Scheller H.V."/>
            <person name="Schulz B."/>
            <person name="Schulz C."/>
            <person name="Shakirov E.V."/>
            <person name="Shibagaki N."/>
            <person name="Shinohara N."/>
            <person name="Shippen D.E."/>
            <person name="Soerensen I."/>
            <person name="Sotooka R."/>
            <person name="Sugimoto N."/>
            <person name="Sugita M."/>
            <person name="Sumikawa N."/>
            <person name="Tanurdzic M."/>
            <person name="Theissen G."/>
            <person name="Ulvskov P."/>
            <person name="Wakazuki S."/>
            <person name="Weng J.K."/>
            <person name="Willats W.W."/>
            <person name="Wipf D."/>
            <person name="Wolf P.G."/>
            <person name="Yang L."/>
            <person name="Zimmer A.D."/>
            <person name="Zhu Q."/>
            <person name="Mitros T."/>
            <person name="Hellsten U."/>
            <person name="Loque D."/>
            <person name="Otillar R."/>
            <person name="Salamov A."/>
            <person name="Schmutz J."/>
            <person name="Shapiro H."/>
            <person name="Lindquist E."/>
            <person name="Lucas S."/>
            <person name="Rokhsar D."/>
            <person name="Grigoriev I.V."/>
        </authorList>
    </citation>
    <scope>NUCLEOTIDE SEQUENCE [LARGE SCALE GENOMIC DNA]</scope>
</reference>
<dbReference type="KEGG" id="smo:SELMODRAFT_405024"/>
<dbReference type="FunCoup" id="D8QY53">
    <property type="interactions" value="721"/>
</dbReference>
<accession>D8QY53</accession>
<gene>
    <name evidence="2" type="ORF">SELMODRAFT_405024</name>
</gene>
<protein>
    <recommendedName>
        <fullName evidence="1">Agenet domain-containing protein</fullName>
    </recommendedName>
</protein>